<dbReference type="GO" id="GO:0005737">
    <property type="term" value="C:cytoplasm"/>
    <property type="evidence" value="ECO:0007669"/>
    <property type="project" value="UniProtKB-SubCell"/>
</dbReference>
<name>A0A518G0N5_9BACT</name>
<dbReference type="Pfam" id="PF01913">
    <property type="entry name" value="FTR"/>
    <property type="match status" value="1"/>
</dbReference>
<evidence type="ECO:0000313" key="7">
    <source>
        <dbReference type="Proteomes" id="UP000318017"/>
    </source>
</evidence>
<evidence type="ECO:0000313" key="6">
    <source>
        <dbReference type="EMBL" id="QDV22167.1"/>
    </source>
</evidence>
<dbReference type="InterPro" id="IPR002770">
    <property type="entry name" value="ForMFR_H4MPT_ForTrfase_C"/>
</dbReference>
<keyword evidence="6" id="KW-0378">Hydrolase</keyword>
<comment type="catalytic activity">
    <reaction evidence="3">
        <text>N-formylmethanofuran + 5,6,7,8-tetrahydromethanopterin + H(+) = N(5)-formyl-5,6,7,8-tetrahydromethanopterin + methanofuran</text>
        <dbReference type="Rhea" id="RHEA:18061"/>
        <dbReference type="ChEBI" id="CHEBI:15378"/>
        <dbReference type="ChEBI" id="CHEBI:57727"/>
        <dbReference type="ChEBI" id="CHEBI:58018"/>
        <dbReference type="ChEBI" id="CHEBI:58103"/>
        <dbReference type="ChEBI" id="CHEBI:58151"/>
        <dbReference type="EC" id="2.3.1.101"/>
    </reaction>
</comment>
<dbReference type="NCBIfam" id="TIGR03119">
    <property type="entry name" value="one_C_fhcD"/>
    <property type="match status" value="1"/>
</dbReference>
<dbReference type="UniPathway" id="UPA00562">
    <property type="reaction ID" value="UER00704"/>
</dbReference>
<dbReference type="InterPro" id="IPR023447">
    <property type="entry name" value="ForMFR_H4MPT_ForTrfase_fd-like"/>
</dbReference>
<evidence type="ECO:0000256" key="3">
    <source>
        <dbReference type="HAMAP-Rule" id="MF_00579"/>
    </source>
</evidence>
<dbReference type="InterPro" id="IPR014053">
    <property type="entry name" value="ForMFR_H4MPT_ForTrfase"/>
</dbReference>
<keyword evidence="3 6" id="KW-0012">Acyltransferase</keyword>
<keyword evidence="2 3" id="KW-0808">Transferase</keyword>
<protein>
    <recommendedName>
        <fullName evidence="3">Formylmethanofuran--tetrahydromethanopterin formyltransferase</fullName>
        <shortName evidence="3">Ftr</shortName>
        <ecNumber evidence="3">2.3.1.101</ecNumber>
    </recommendedName>
    <alternativeName>
        <fullName evidence="3">H4MPT formyltransferase</fullName>
    </alternativeName>
</protein>
<keyword evidence="3" id="KW-0963">Cytoplasm</keyword>
<keyword evidence="7" id="KW-1185">Reference proteome</keyword>
<evidence type="ECO:0000256" key="2">
    <source>
        <dbReference type="ARBA" id="ARBA00022679"/>
    </source>
</evidence>
<dbReference type="Gene3D" id="3.30.70.520">
    <property type="match status" value="2"/>
</dbReference>
<evidence type="ECO:0000259" key="5">
    <source>
        <dbReference type="Pfam" id="PF02741"/>
    </source>
</evidence>
<comment type="subcellular location">
    <subcellularLocation>
        <location evidence="3">Cytoplasm</location>
    </subcellularLocation>
</comment>
<gene>
    <name evidence="6" type="primary">fhcD_1</name>
    <name evidence="3" type="synonym">ffsA</name>
    <name evidence="6" type="ORF">Q31a_04500</name>
</gene>
<dbReference type="EC" id="2.3.1.101" evidence="3"/>
<dbReference type="GO" id="GO:0016787">
    <property type="term" value="F:hydrolase activity"/>
    <property type="evidence" value="ECO:0007669"/>
    <property type="project" value="UniProtKB-KW"/>
</dbReference>
<comment type="similarity">
    <text evidence="1 3">Belongs to the FTR family.</text>
</comment>
<dbReference type="RefSeq" id="WP_145073296.1">
    <property type="nucleotide sequence ID" value="NZ_CP036298.1"/>
</dbReference>
<dbReference type="HAMAP" id="MF_00579">
    <property type="entry name" value="FTR"/>
    <property type="match status" value="1"/>
</dbReference>
<feature type="domain" description="Formylmethanofuran: tetrahydromethanopterin formyltransferase Ftr C-terminal" evidence="5">
    <location>
        <begin position="146"/>
        <end position="296"/>
    </location>
</feature>
<dbReference type="Pfam" id="PF02741">
    <property type="entry name" value="FTR_C"/>
    <property type="match status" value="1"/>
</dbReference>
<dbReference type="GO" id="GO:0006730">
    <property type="term" value="P:one-carbon metabolic process"/>
    <property type="evidence" value="ECO:0007669"/>
    <property type="project" value="UniProtKB-UniRule"/>
</dbReference>
<dbReference type="SUPFAM" id="SSF55112">
    <property type="entry name" value="Formylmethanofuran:tetrahydromethanopterin formyltransferase"/>
    <property type="match status" value="2"/>
</dbReference>
<evidence type="ECO:0000259" key="4">
    <source>
        <dbReference type="Pfam" id="PF01913"/>
    </source>
</evidence>
<dbReference type="PIRSF" id="PIRSF006414">
    <property type="entry name" value="Ftr_formyl_trnsf"/>
    <property type="match status" value="1"/>
</dbReference>
<keyword evidence="3" id="KW-0554">One-carbon metabolism</keyword>
<dbReference type="GO" id="GO:0030270">
    <property type="term" value="F:formylmethanofuran-tetrahydromethanopterin N-formyltransferase activity"/>
    <property type="evidence" value="ECO:0007669"/>
    <property type="project" value="UniProtKB-UniRule"/>
</dbReference>
<proteinExistence type="inferred from homology"/>
<organism evidence="6 7">
    <name type="scientific">Aureliella helgolandensis</name>
    <dbReference type="NCBI Taxonomy" id="2527968"/>
    <lineage>
        <taxon>Bacteria</taxon>
        <taxon>Pseudomonadati</taxon>
        <taxon>Planctomycetota</taxon>
        <taxon>Planctomycetia</taxon>
        <taxon>Pirellulales</taxon>
        <taxon>Pirellulaceae</taxon>
        <taxon>Aureliella</taxon>
    </lineage>
</organism>
<dbReference type="InterPro" id="IPR022667">
    <property type="entry name" value="ForMFR_H4MPT_ForTrfase_N"/>
</dbReference>
<sequence>MQINGVEIQDTFAEAFPMTATRLIITAADRFWARRAAESMTGFATSVIGCGCEAGIEKELDPSQTPDGRPGIAVLIFSVSGKELEKQVVRRVGQCVLTCPSTSVFAGMQGEKKVALGSHLRYFGDGFQLSKVIGDRRYWRIPVMDGEFVCEESTARCKAVGGGNFLVLSESLSGALKACESAMHAMRQIPNVIMPFPGGVARSGSKVGSKYKSLNASTNDAYCPTLRTVTTSLLPVGVTAALEVVIDGLTQSDVERAMRVGILAACEVGERHGLRAIAGGNYGGKLGPYHFHLHEILG</sequence>
<dbReference type="OrthoDB" id="8841169at2"/>
<dbReference type="AlphaFoldDB" id="A0A518G0N5"/>
<evidence type="ECO:0000256" key="1">
    <source>
        <dbReference type="ARBA" id="ARBA00006770"/>
    </source>
</evidence>
<reference evidence="6 7" key="1">
    <citation type="submission" date="2019-02" db="EMBL/GenBank/DDBJ databases">
        <title>Deep-cultivation of Planctomycetes and their phenomic and genomic characterization uncovers novel biology.</title>
        <authorList>
            <person name="Wiegand S."/>
            <person name="Jogler M."/>
            <person name="Boedeker C."/>
            <person name="Pinto D."/>
            <person name="Vollmers J."/>
            <person name="Rivas-Marin E."/>
            <person name="Kohn T."/>
            <person name="Peeters S.H."/>
            <person name="Heuer A."/>
            <person name="Rast P."/>
            <person name="Oberbeckmann S."/>
            <person name="Bunk B."/>
            <person name="Jeske O."/>
            <person name="Meyerdierks A."/>
            <person name="Storesund J.E."/>
            <person name="Kallscheuer N."/>
            <person name="Luecker S."/>
            <person name="Lage O.M."/>
            <person name="Pohl T."/>
            <person name="Merkel B.J."/>
            <person name="Hornburger P."/>
            <person name="Mueller R.-W."/>
            <person name="Bruemmer F."/>
            <person name="Labrenz M."/>
            <person name="Spormann A.M."/>
            <person name="Op den Camp H."/>
            <person name="Overmann J."/>
            <person name="Amann R."/>
            <person name="Jetten M.S.M."/>
            <person name="Mascher T."/>
            <person name="Medema M.H."/>
            <person name="Devos D.P."/>
            <person name="Kaster A.-K."/>
            <person name="Ovreas L."/>
            <person name="Rohde M."/>
            <person name="Galperin M.Y."/>
            <person name="Jogler C."/>
        </authorList>
    </citation>
    <scope>NUCLEOTIDE SEQUENCE [LARGE SCALE GENOMIC DNA]</scope>
    <source>
        <strain evidence="6 7">Q31a</strain>
    </source>
</reference>
<feature type="domain" description="Formylmethanofuran: tetrahydromethanopterin formyltransferase Ftr N-terminal" evidence="4">
    <location>
        <begin position="1"/>
        <end position="143"/>
    </location>
</feature>
<dbReference type="EMBL" id="CP036298">
    <property type="protein sequence ID" value="QDV22167.1"/>
    <property type="molecule type" value="Genomic_DNA"/>
</dbReference>
<comment type="function">
    <text evidence="3">Catalyzes the transfer of a formyl group from 5-formyl tetrahydromethanopterin (5-formyl-H(4)MPT) to methanofuran (MFR) to produce formylmethanofuran (formyl-MFR) and tetrahydromethanopterin (H(4)MPT).</text>
</comment>
<dbReference type="NCBIfam" id="NF002554">
    <property type="entry name" value="PRK02114.1"/>
    <property type="match status" value="1"/>
</dbReference>
<accession>A0A518G0N5</accession>
<comment type="subunit">
    <text evidence="3">Homotetramer.</text>
</comment>
<dbReference type="GO" id="GO:0046294">
    <property type="term" value="P:formaldehyde catabolic process"/>
    <property type="evidence" value="ECO:0007669"/>
    <property type="project" value="UniProtKB-UniRule"/>
</dbReference>
<dbReference type="Proteomes" id="UP000318017">
    <property type="component" value="Chromosome"/>
</dbReference>
<comment type="pathway">
    <text evidence="3">One-carbon metabolism; formaldehyde degradation; formate from formaldehyde (H(4)MPT route): step 4/5.</text>
</comment>
<dbReference type="KEGG" id="ahel:Q31a_04500"/>